<comment type="caution">
    <text evidence="2">The sequence shown here is derived from an EMBL/GenBank/DDBJ whole genome shotgun (WGS) entry which is preliminary data.</text>
</comment>
<protein>
    <submittedName>
        <fullName evidence="2">Metabotropic glutamate receptor 5</fullName>
    </submittedName>
</protein>
<dbReference type="Proteomes" id="UP000324222">
    <property type="component" value="Unassembled WGS sequence"/>
</dbReference>
<gene>
    <name evidence="2" type="primary">GRM5_1</name>
    <name evidence="2" type="ORF">E2C01_088917</name>
</gene>
<keyword evidence="2" id="KW-0675">Receptor</keyword>
<dbReference type="Gene3D" id="3.40.50.2300">
    <property type="match status" value="1"/>
</dbReference>
<dbReference type="InterPro" id="IPR028082">
    <property type="entry name" value="Peripla_BP_I"/>
</dbReference>
<name>A0A5B7JHR3_PORTR</name>
<dbReference type="PANTHER" id="PTHR24060">
    <property type="entry name" value="METABOTROPIC GLUTAMATE RECEPTOR"/>
    <property type="match status" value="1"/>
</dbReference>
<evidence type="ECO:0000256" key="1">
    <source>
        <dbReference type="ARBA" id="ARBA00023180"/>
    </source>
</evidence>
<evidence type="ECO:0000313" key="2">
    <source>
        <dbReference type="EMBL" id="MPC93776.1"/>
    </source>
</evidence>
<reference evidence="2 3" key="1">
    <citation type="submission" date="2019-05" db="EMBL/GenBank/DDBJ databases">
        <title>Another draft genome of Portunus trituberculatus and its Hox gene families provides insights of decapod evolution.</title>
        <authorList>
            <person name="Jeong J.-H."/>
            <person name="Song I."/>
            <person name="Kim S."/>
            <person name="Choi T."/>
            <person name="Kim D."/>
            <person name="Ryu S."/>
            <person name="Kim W."/>
        </authorList>
    </citation>
    <scope>NUCLEOTIDE SEQUENCE [LARGE SCALE GENOMIC DNA]</scope>
    <source>
        <tissue evidence="2">Muscle</tissue>
    </source>
</reference>
<dbReference type="OrthoDB" id="425344at2759"/>
<evidence type="ECO:0000313" key="3">
    <source>
        <dbReference type="Proteomes" id="UP000324222"/>
    </source>
</evidence>
<accession>A0A5B7JHR3</accession>
<proteinExistence type="predicted"/>
<dbReference type="AlphaFoldDB" id="A0A5B7JHR3"/>
<sequence>MGHQDTFLWLGSDGWTYDTPTELSGVAEGALAIQPLAKSMPGFDEYFTSLAPDTNTRNPWFQEYWQHRDFQEPVRSQRPG</sequence>
<dbReference type="SUPFAM" id="SSF53822">
    <property type="entry name" value="Periplasmic binding protein-like I"/>
    <property type="match status" value="1"/>
</dbReference>
<dbReference type="EMBL" id="VSRR010096045">
    <property type="protein sequence ID" value="MPC93776.1"/>
    <property type="molecule type" value="Genomic_DNA"/>
</dbReference>
<dbReference type="InterPro" id="IPR050726">
    <property type="entry name" value="mGluR"/>
</dbReference>
<keyword evidence="1" id="KW-0325">Glycoprotein</keyword>
<organism evidence="2 3">
    <name type="scientific">Portunus trituberculatus</name>
    <name type="common">Swimming crab</name>
    <name type="synonym">Neptunus trituberculatus</name>
    <dbReference type="NCBI Taxonomy" id="210409"/>
    <lineage>
        <taxon>Eukaryota</taxon>
        <taxon>Metazoa</taxon>
        <taxon>Ecdysozoa</taxon>
        <taxon>Arthropoda</taxon>
        <taxon>Crustacea</taxon>
        <taxon>Multicrustacea</taxon>
        <taxon>Malacostraca</taxon>
        <taxon>Eumalacostraca</taxon>
        <taxon>Eucarida</taxon>
        <taxon>Decapoda</taxon>
        <taxon>Pleocyemata</taxon>
        <taxon>Brachyura</taxon>
        <taxon>Eubrachyura</taxon>
        <taxon>Portunoidea</taxon>
        <taxon>Portunidae</taxon>
        <taxon>Portuninae</taxon>
        <taxon>Portunus</taxon>
    </lineage>
</organism>
<keyword evidence="3" id="KW-1185">Reference proteome</keyword>